<dbReference type="AlphaFoldDB" id="A0A7W6C1V1"/>
<accession>A0A7W6C1V1</accession>
<protein>
    <submittedName>
        <fullName evidence="1">Uncharacterized protein</fullName>
    </submittedName>
</protein>
<sequence length="31" mass="3121">MTKAPNLPFILLVAGILVFGAAVPATVLLGL</sequence>
<dbReference type="Proteomes" id="UP000531216">
    <property type="component" value="Unassembled WGS sequence"/>
</dbReference>
<comment type="caution">
    <text evidence="1">The sequence shown here is derived from an EMBL/GenBank/DDBJ whole genome shotgun (WGS) entry which is preliminary data.</text>
</comment>
<reference evidence="1 2" key="1">
    <citation type="submission" date="2020-08" db="EMBL/GenBank/DDBJ databases">
        <title>Genomic Encyclopedia of Type Strains, Phase IV (KMG-IV): sequencing the most valuable type-strain genomes for metagenomic binning, comparative biology and taxonomic classification.</title>
        <authorList>
            <person name="Goeker M."/>
        </authorList>
    </citation>
    <scope>NUCLEOTIDE SEQUENCE [LARGE SCALE GENOMIC DNA]</scope>
    <source>
        <strain evidence="1 2">DSM 25024</strain>
    </source>
</reference>
<keyword evidence="2" id="KW-1185">Reference proteome</keyword>
<name>A0A7W6C1V1_9HYPH</name>
<evidence type="ECO:0000313" key="1">
    <source>
        <dbReference type="EMBL" id="MBB3936942.1"/>
    </source>
</evidence>
<organism evidence="1 2">
    <name type="scientific">Aureimonas phyllosphaerae</name>
    <dbReference type="NCBI Taxonomy" id="1166078"/>
    <lineage>
        <taxon>Bacteria</taxon>
        <taxon>Pseudomonadati</taxon>
        <taxon>Pseudomonadota</taxon>
        <taxon>Alphaproteobacteria</taxon>
        <taxon>Hyphomicrobiales</taxon>
        <taxon>Aurantimonadaceae</taxon>
        <taxon>Aureimonas</taxon>
    </lineage>
</organism>
<evidence type="ECO:0000313" key="2">
    <source>
        <dbReference type="Proteomes" id="UP000531216"/>
    </source>
</evidence>
<gene>
    <name evidence="1" type="ORF">GGR05_003107</name>
</gene>
<proteinExistence type="predicted"/>
<dbReference type="EMBL" id="JACIDO010000006">
    <property type="protein sequence ID" value="MBB3936942.1"/>
    <property type="molecule type" value="Genomic_DNA"/>
</dbReference>